<dbReference type="Proteomes" id="UP001638806">
    <property type="component" value="Unassembled WGS sequence"/>
</dbReference>
<sequence length="256" mass="28039">MAGSAGPSLLREGSEQLPVALPSCAVVPGTPQGSSRMELARQVHPSGGEPAGGRHCPGASIDSSSASSSTSSTVLLRPRHSSTSPHPPAAPHSSTGFTPILAIVGRFCPLPSSDHHLPQPNESEHACARTPSSGYRTARPPAWIDLSVPGQREHARRCPSRVPSTPCEGGPRRRRRRRHRRRRRRRRRRESFVRVHTALVVRSRSFPPPRSGIIVVSLDHVEDFFGRFALQSSPFFVFLACPWSQEQPRSPRALTY</sequence>
<name>A0ACC4DCQ2_PURLI</name>
<keyword evidence="2" id="KW-1185">Reference proteome</keyword>
<evidence type="ECO:0000313" key="2">
    <source>
        <dbReference type="Proteomes" id="UP001638806"/>
    </source>
</evidence>
<protein>
    <submittedName>
        <fullName evidence="1">Uncharacterized protein</fullName>
    </submittedName>
</protein>
<dbReference type="EMBL" id="JBGNUJ010000011">
    <property type="protein sequence ID" value="KAL3954135.1"/>
    <property type="molecule type" value="Genomic_DNA"/>
</dbReference>
<evidence type="ECO:0000313" key="1">
    <source>
        <dbReference type="EMBL" id="KAL3954135.1"/>
    </source>
</evidence>
<proteinExistence type="predicted"/>
<gene>
    <name evidence="1" type="ORF">ACCO45_012091</name>
</gene>
<organism evidence="1 2">
    <name type="scientific">Purpureocillium lilacinum</name>
    <name type="common">Paecilomyces lilacinus</name>
    <dbReference type="NCBI Taxonomy" id="33203"/>
    <lineage>
        <taxon>Eukaryota</taxon>
        <taxon>Fungi</taxon>
        <taxon>Dikarya</taxon>
        <taxon>Ascomycota</taxon>
        <taxon>Pezizomycotina</taxon>
        <taxon>Sordariomycetes</taxon>
        <taxon>Hypocreomycetidae</taxon>
        <taxon>Hypocreales</taxon>
        <taxon>Ophiocordycipitaceae</taxon>
        <taxon>Purpureocillium</taxon>
    </lineage>
</organism>
<accession>A0ACC4DCQ2</accession>
<comment type="caution">
    <text evidence="1">The sequence shown here is derived from an EMBL/GenBank/DDBJ whole genome shotgun (WGS) entry which is preliminary data.</text>
</comment>
<reference evidence="1" key="1">
    <citation type="submission" date="2024-12" db="EMBL/GenBank/DDBJ databases">
        <title>Comparative genomics and development of molecular markers within Purpureocillium lilacinum and among Purpureocillium species.</title>
        <authorList>
            <person name="Yeh Z.-Y."/>
            <person name="Ni N.-T."/>
            <person name="Lo P.-H."/>
            <person name="Mushyakhwo K."/>
            <person name="Lin C.-F."/>
            <person name="Nai Y.-S."/>
        </authorList>
    </citation>
    <scope>NUCLEOTIDE SEQUENCE</scope>
    <source>
        <strain evidence="1">NCHU-NPUST-175</strain>
    </source>
</reference>